<keyword evidence="6" id="KW-1185">Reference proteome</keyword>
<dbReference type="GO" id="GO:0003677">
    <property type="term" value="F:DNA binding"/>
    <property type="evidence" value="ECO:0007669"/>
    <property type="project" value="UniProtKB-KW"/>
</dbReference>
<dbReference type="SUPFAM" id="SSF46785">
    <property type="entry name" value="Winged helix' DNA-binding domain"/>
    <property type="match status" value="1"/>
</dbReference>
<evidence type="ECO:0000313" key="5">
    <source>
        <dbReference type="EMBL" id="KRL84506.1"/>
    </source>
</evidence>
<evidence type="ECO:0000256" key="3">
    <source>
        <dbReference type="ARBA" id="ARBA00023163"/>
    </source>
</evidence>
<dbReference type="SMART" id="SM00347">
    <property type="entry name" value="HTH_MARR"/>
    <property type="match status" value="1"/>
</dbReference>
<keyword evidence="3" id="KW-0804">Transcription</keyword>
<dbReference type="Pfam" id="PF12802">
    <property type="entry name" value="MarR_2"/>
    <property type="match status" value="1"/>
</dbReference>
<name>A0A0R1TZG6_9LACO</name>
<dbReference type="RefSeq" id="WP_054650672.1">
    <property type="nucleotide sequence ID" value="NZ_AZFJ01000061.1"/>
</dbReference>
<proteinExistence type="predicted"/>
<dbReference type="PANTHER" id="PTHR42756">
    <property type="entry name" value="TRANSCRIPTIONAL REGULATOR, MARR"/>
    <property type="match status" value="1"/>
</dbReference>
<keyword evidence="1" id="KW-0805">Transcription regulation</keyword>
<dbReference type="PATRIC" id="fig|1423783.4.peg.2171"/>
<sequence length="151" mass="17236">MPELSKQDFNVINDALVNVYDHIMRIEEQSLRASTFKDVSVKDIHLIHAISLHGHKSSTEVAQELHLTKGTLSTNVKGLVRKGYVQRVPDRHDGRVQHLELTNRGKLLYRAHDAFHRQIVKSFLHGMDTQEVGLIKHALQNLEQFLTTASK</sequence>
<keyword evidence="2" id="KW-0238">DNA-binding</keyword>
<dbReference type="InterPro" id="IPR036388">
    <property type="entry name" value="WH-like_DNA-bd_sf"/>
</dbReference>
<feature type="domain" description="HTH marR-type" evidence="4">
    <location>
        <begin position="13"/>
        <end position="144"/>
    </location>
</feature>
<dbReference type="AlphaFoldDB" id="A0A0R1TZG6"/>
<dbReference type="Gene3D" id="1.10.10.10">
    <property type="entry name" value="Winged helix-like DNA-binding domain superfamily/Winged helix DNA-binding domain"/>
    <property type="match status" value="1"/>
</dbReference>
<reference evidence="5 6" key="1">
    <citation type="journal article" date="2015" name="Genome Announc.">
        <title>Expanding the biotechnology potential of lactobacilli through comparative genomics of 213 strains and associated genera.</title>
        <authorList>
            <person name="Sun Z."/>
            <person name="Harris H.M."/>
            <person name="McCann A."/>
            <person name="Guo C."/>
            <person name="Argimon S."/>
            <person name="Zhang W."/>
            <person name="Yang X."/>
            <person name="Jeffery I.B."/>
            <person name="Cooney J.C."/>
            <person name="Kagawa T.F."/>
            <person name="Liu W."/>
            <person name="Song Y."/>
            <person name="Salvetti E."/>
            <person name="Wrobel A."/>
            <person name="Rasinkangas P."/>
            <person name="Parkhill J."/>
            <person name="Rea M.C."/>
            <person name="O'Sullivan O."/>
            <person name="Ritari J."/>
            <person name="Douillard F.P."/>
            <person name="Paul Ross R."/>
            <person name="Yang R."/>
            <person name="Briner A.E."/>
            <person name="Felis G.E."/>
            <person name="de Vos W.M."/>
            <person name="Barrangou R."/>
            <person name="Klaenhammer T.R."/>
            <person name="Caufield P.W."/>
            <person name="Cui Y."/>
            <person name="Zhang H."/>
            <person name="O'Toole P.W."/>
        </authorList>
    </citation>
    <scope>NUCLEOTIDE SEQUENCE [LARGE SCALE GENOMIC DNA]</scope>
    <source>
        <strain evidence="5 6">DSM 15945</strain>
    </source>
</reference>
<dbReference type="InterPro" id="IPR036390">
    <property type="entry name" value="WH_DNA-bd_sf"/>
</dbReference>
<evidence type="ECO:0000256" key="1">
    <source>
        <dbReference type="ARBA" id="ARBA00023015"/>
    </source>
</evidence>
<gene>
    <name evidence="5" type="ORF">FC50_GL002117</name>
</gene>
<dbReference type="GO" id="GO:0003700">
    <property type="term" value="F:DNA-binding transcription factor activity"/>
    <property type="evidence" value="ECO:0007669"/>
    <property type="project" value="InterPro"/>
</dbReference>
<evidence type="ECO:0000313" key="6">
    <source>
        <dbReference type="Proteomes" id="UP000051922"/>
    </source>
</evidence>
<dbReference type="PROSITE" id="PS01117">
    <property type="entry name" value="HTH_MARR_1"/>
    <property type="match status" value="1"/>
</dbReference>
<dbReference type="PANTHER" id="PTHR42756:SF1">
    <property type="entry name" value="TRANSCRIPTIONAL REPRESSOR OF EMRAB OPERON"/>
    <property type="match status" value="1"/>
</dbReference>
<protein>
    <submittedName>
        <fullName evidence="5">Transcriptional regulator</fullName>
    </submittedName>
</protein>
<evidence type="ECO:0000259" key="4">
    <source>
        <dbReference type="PROSITE" id="PS50995"/>
    </source>
</evidence>
<dbReference type="EMBL" id="AZFJ01000061">
    <property type="protein sequence ID" value="KRL84506.1"/>
    <property type="molecule type" value="Genomic_DNA"/>
</dbReference>
<dbReference type="InterPro" id="IPR023187">
    <property type="entry name" value="Tscrpt_reg_MarR-type_CS"/>
</dbReference>
<comment type="caution">
    <text evidence="5">The sequence shown here is derived from an EMBL/GenBank/DDBJ whole genome shotgun (WGS) entry which is preliminary data.</text>
</comment>
<dbReference type="PROSITE" id="PS50995">
    <property type="entry name" value="HTH_MARR_2"/>
    <property type="match status" value="1"/>
</dbReference>
<organism evidence="5 6">
    <name type="scientific">Lacticaseibacillus pantheris DSM 15945 = JCM 12539 = NBRC 106106</name>
    <dbReference type="NCBI Taxonomy" id="1423783"/>
    <lineage>
        <taxon>Bacteria</taxon>
        <taxon>Bacillati</taxon>
        <taxon>Bacillota</taxon>
        <taxon>Bacilli</taxon>
        <taxon>Lactobacillales</taxon>
        <taxon>Lactobacillaceae</taxon>
        <taxon>Lacticaseibacillus</taxon>
    </lineage>
</organism>
<dbReference type="InterPro" id="IPR000835">
    <property type="entry name" value="HTH_MarR-typ"/>
</dbReference>
<dbReference type="PRINTS" id="PR00598">
    <property type="entry name" value="HTHMARR"/>
</dbReference>
<dbReference type="Proteomes" id="UP000051922">
    <property type="component" value="Unassembled WGS sequence"/>
</dbReference>
<dbReference type="OrthoDB" id="5461037at2"/>
<dbReference type="STRING" id="1423783.FC50_GL002117"/>
<evidence type="ECO:0000256" key="2">
    <source>
        <dbReference type="ARBA" id="ARBA00023125"/>
    </source>
</evidence>
<accession>A0A0R1TZG6</accession>